<sequence>MRKITGSLVRECGVCEYFGFNSITFIDYNLLCLVYTPVGIYCDWRELRRTNNVKHVKILNQIRFVFFSSILYPSTMFSDCLFWKLWIKNRELVAPSAIDVLVPLWLQHCLHTFTLAATFLDLLLVPRRRPKNLTLGASILAVFLAVYGVVRKSVTRELRESFDVHHDSIGYRWMEAILAGNRSTTKEYVTF</sequence>
<organism evidence="1 2">
    <name type="scientific">Choristoneura fumiferana</name>
    <name type="common">Spruce budworm moth</name>
    <name type="synonym">Archips fumiferana</name>
    <dbReference type="NCBI Taxonomy" id="7141"/>
    <lineage>
        <taxon>Eukaryota</taxon>
        <taxon>Metazoa</taxon>
        <taxon>Ecdysozoa</taxon>
        <taxon>Arthropoda</taxon>
        <taxon>Hexapoda</taxon>
        <taxon>Insecta</taxon>
        <taxon>Pterygota</taxon>
        <taxon>Neoptera</taxon>
        <taxon>Endopterygota</taxon>
        <taxon>Lepidoptera</taxon>
        <taxon>Glossata</taxon>
        <taxon>Ditrysia</taxon>
        <taxon>Tortricoidea</taxon>
        <taxon>Tortricidae</taxon>
        <taxon>Tortricinae</taxon>
        <taxon>Choristoneura</taxon>
    </lineage>
</organism>
<dbReference type="EMBL" id="CM046110">
    <property type="protein sequence ID" value="KAI8422633.1"/>
    <property type="molecule type" value="Genomic_DNA"/>
</dbReference>
<gene>
    <name evidence="1" type="ORF">MSG28_006413</name>
</gene>
<comment type="caution">
    <text evidence="1">The sequence shown here is derived from an EMBL/GenBank/DDBJ whole genome shotgun (WGS) entry which is preliminary data.</text>
</comment>
<name>A0ACC0JEQ5_CHOFU</name>
<evidence type="ECO:0000313" key="1">
    <source>
        <dbReference type="EMBL" id="KAI8422633.1"/>
    </source>
</evidence>
<protein>
    <submittedName>
        <fullName evidence="1">Uncharacterized protein</fullName>
    </submittedName>
</protein>
<dbReference type="Proteomes" id="UP001064048">
    <property type="component" value="Chromosome 10"/>
</dbReference>
<accession>A0ACC0JEQ5</accession>
<reference evidence="1 2" key="1">
    <citation type="journal article" date="2022" name="Genome Biol. Evol.">
        <title>The Spruce Budworm Genome: Reconstructing the Evolutionary History of Antifreeze Proteins.</title>
        <authorList>
            <person name="Beliveau C."/>
            <person name="Gagne P."/>
            <person name="Picq S."/>
            <person name="Vernygora O."/>
            <person name="Keeling C.I."/>
            <person name="Pinkney K."/>
            <person name="Doucet D."/>
            <person name="Wen F."/>
            <person name="Johnston J.S."/>
            <person name="Maaroufi H."/>
            <person name="Boyle B."/>
            <person name="Laroche J."/>
            <person name="Dewar K."/>
            <person name="Juretic N."/>
            <person name="Blackburn G."/>
            <person name="Nisole A."/>
            <person name="Brunet B."/>
            <person name="Brandao M."/>
            <person name="Lumley L."/>
            <person name="Duan J."/>
            <person name="Quan G."/>
            <person name="Lucarotti C.J."/>
            <person name="Roe A.D."/>
            <person name="Sperling F.A.H."/>
            <person name="Levesque R.C."/>
            <person name="Cusson M."/>
        </authorList>
    </citation>
    <scope>NUCLEOTIDE SEQUENCE [LARGE SCALE GENOMIC DNA]</scope>
    <source>
        <strain evidence="1">Glfc:IPQL:Cfum</strain>
    </source>
</reference>
<evidence type="ECO:0000313" key="2">
    <source>
        <dbReference type="Proteomes" id="UP001064048"/>
    </source>
</evidence>
<keyword evidence="2" id="KW-1185">Reference proteome</keyword>
<proteinExistence type="predicted"/>